<dbReference type="Proteomes" id="UP000712600">
    <property type="component" value="Unassembled WGS sequence"/>
</dbReference>
<sequence>MTGVSFHETTKAIQMDDELCNDRIQNTESETFTENEHDTVNLEDDSDAPLRNKNETPSSYNKSPNGCTETLRVVHLQHVNEEHQRYGTPRTIIKWQRGSGVDQNTESETVTENEHDTVNLEDDSDAPLRNKNETPSSYNKSPSGCTETLRVVHLQHVNEEHQMFHMTS</sequence>
<evidence type="ECO:0000256" key="1">
    <source>
        <dbReference type="SAM" id="MobiDB-lite"/>
    </source>
</evidence>
<name>A0A8S9QGZ1_BRACR</name>
<protein>
    <submittedName>
        <fullName evidence="2">Uncharacterized protein</fullName>
    </submittedName>
</protein>
<proteinExistence type="predicted"/>
<feature type="compositionally biased region" description="Polar residues" evidence="1">
    <location>
        <begin position="133"/>
        <end position="144"/>
    </location>
</feature>
<accession>A0A8S9QGZ1</accession>
<gene>
    <name evidence="2" type="ORF">F2Q69_00020066</name>
</gene>
<feature type="compositionally biased region" description="Polar residues" evidence="1">
    <location>
        <begin position="101"/>
        <end position="110"/>
    </location>
</feature>
<dbReference type="EMBL" id="QGKX02001290">
    <property type="protein sequence ID" value="KAF3540520.1"/>
    <property type="molecule type" value="Genomic_DNA"/>
</dbReference>
<feature type="compositionally biased region" description="Polar residues" evidence="1">
    <location>
        <begin position="55"/>
        <end position="66"/>
    </location>
</feature>
<evidence type="ECO:0000313" key="2">
    <source>
        <dbReference type="EMBL" id="KAF3540520.1"/>
    </source>
</evidence>
<dbReference type="AlphaFoldDB" id="A0A8S9QGZ1"/>
<organism evidence="2 3">
    <name type="scientific">Brassica cretica</name>
    <name type="common">Mustard</name>
    <dbReference type="NCBI Taxonomy" id="69181"/>
    <lineage>
        <taxon>Eukaryota</taxon>
        <taxon>Viridiplantae</taxon>
        <taxon>Streptophyta</taxon>
        <taxon>Embryophyta</taxon>
        <taxon>Tracheophyta</taxon>
        <taxon>Spermatophyta</taxon>
        <taxon>Magnoliopsida</taxon>
        <taxon>eudicotyledons</taxon>
        <taxon>Gunneridae</taxon>
        <taxon>Pentapetalae</taxon>
        <taxon>rosids</taxon>
        <taxon>malvids</taxon>
        <taxon>Brassicales</taxon>
        <taxon>Brassicaceae</taxon>
        <taxon>Brassiceae</taxon>
        <taxon>Brassica</taxon>
    </lineage>
</organism>
<reference evidence="2" key="1">
    <citation type="submission" date="2019-12" db="EMBL/GenBank/DDBJ databases">
        <title>Genome sequencing and annotation of Brassica cretica.</title>
        <authorList>
            <person name="Studholme D.J."/>
            <person name="Sarris P."/>
        </authorList>
    </citation>
    <scope>NUCLEOTIDE SEQUENCE</scope>
    <source>
        <strain evidence="2">PFS-109/04</strain>
        <tissue evidence="2">Leaf</tissue>
    </source>
</reference>
<feature type="region of interest" description="Disordered" evidence="1">
    <location>
        <begin position="28"/>
        <end position="66"/>
    </location>
</feature>
<evidence type="ECO:0000313" key="3">
    <source>
        <dbReference type="Proteomes" id="UP000712600"/>
    </source>
</evidence>
<feature type="region of interest" description="Disordered" evidence="1">
    <location>
        <begin position="97"/>
        <end position="144"/>
    </location>
</feature>
<comment type="caution">
    <text evidence="2">The sequence shown here is derived from an EMBL/GenBank/DDBJ whole genome shotgun (WGS) entry which is preliminary data.</text>
</comment>